<dbReference type="EMBL" id="FNDS01000011">
    <property type="protein sequence ID" value="SDI53645.1"/>
    <property type="molecule type" value="Genomic_DNA"/>
</dbReference>
<gene>
    <name evidence="3" type="ORF">SAMN05216272_11187</name>
</gene>
<evidence type="ECO:0000313" key="4">
    <source>
        <dbReference type="Proteomes" id="UP000199636"/>
    </source>
</evidence>
<sequence length="158" mass="17332">MLSLARRKLRALARRPRFVRFWLMPICVLLGLGRVLVALLPFARLASFLGRRSPLDTPAPALDTRQRRSAELIRETLALGARHTPWQSHCFAQALAARALLALYRVPCVSYFGVARDAASAGLEAHCWVVAGDLDVCGGAGQHRFTRVGCFLGGGHRC</sequence>
<organism evidence="3 4">
    <name type="scientific">Pseudomonas panipatensis</name>
    <dbReference type="NCBI Taxonomy" id="428992"/>
    <lineage>
        <taxon>Bacteria</taxon>
        <taxon>Pseudomonadati</taxon>
        <taxon>Pseudomonadota</taxon>
        <taxon>Gammaproteobacteria</taxon>
        <taxon>Pseudomonadales</taxon>
        <taxon>Pseudomonadaceae</taxon>
        <taxon>Pseudomonas</taxon>
    </lineage>
</organism>
<accession>A0A1G8LDC9</accession>
<keyword evidence="4" id="KW-1185">Reference proteome</keyword>
<feature type="domain" description="Microcin J25-processing protein McjB C-terminal" evidence="2">
    <location>
        <begin position="37"/>
        <end position="148"/>
    </location>
</feature>
<dbReference type="RefSeq" id="WP_283439529.1">
    <property type="nucleotide sequence ID" value="NZ_FXUC01000013.1"/>
</dbReference>
<evidence type="ECO:0000259" key="2">
    <source>
        <dbReference type="Pfam" id="PF13471"/>
    </source>
</evidence>
<feature type="transmembrane region" description="Helical" evidence="1">
    <location>
        <begin position="21"/>
        <end position="43"/>
    </location>
</feature>
<dbReference type="NCBIfam" id="NF033537">
    <property type="entry name" value="lasso_biosyn_B2"/>
    <property type="match status" value="1"/>
</dbReference>
<dbReference type="Pfam" id="PF13471">
    <property type="entry name" value="Transglut_core3"/>
    <property type="match status" value="1"/>
</dbReference>
<keyword evidence="1" id="KW-1133">Transmembrane helix</keyword>
<protein>
    <submittedName>
        <fullName evidence="3">Transglutaminase-like superfamily protein</fullName>
    </submittedName>
</protein>
<keyword evidence="1" id="KW-0472">Membrane</keyword>
<proteinExistence type="predicted"/>
<name>A0A1G8LDC9_9PSED</name>
<evidence type="ECO:0000256" key="1">
    <source>
        <dbReference type="SAM" id="Phobius"/>
    </source>
</evidence>
<dbReference type="InterPro" id="IPR053521">
    <property type="entry name" value="McjB-like"/>
</dbReference>
<dbReference type="Proteomes" id="UP000199636">
    <property type="component" value="Unassembled WGS sequence"/>
</dbReference>
<dbReference type="STRING" id="428992.SAMN05216272_11187"/>
<reference evidence="4" key="1">
    <citation type="submission" date="2016-10" db="EMBL/GenBank/DDBJ databases">
        <authorList>
            <person name="Varghese N."/>
            <person name="Submissions S."/>
        </authorList>
    </citation>
    <scope>NUCLEOTIDE SEQUENCE [LARGE SCALE GENOMIC DNA]</scope>
    <source>
        <strain evidence="4">CCM 7469</strain>
    </source>
</reference>
<keyword evidence="1" id="KW-0812">Transmembrane</keyword>
<dbReference type="InterPro" id="IPR032708">
    <property type="entry name" value="McjB_C"/>
</dbReference>
<evidence type="ECO:0000313" key="3">
    <source>
        <dbReference type="EMBL" id="SDI53645.1"/>
    </source>
</evidence>
<dbReference type="AlphaFoldDB" id="A0A1G8LDC9"/>